<comment type="caution">
    <text evidence="2">The sequence shown here is derived from an EMBL/GenBank/DDBJ whole genome shotgun (WGS) entry which is preliminary data.</text>
</comment>
<dbReference type="SUPFAM" id="SSF51735">
    <property type="entry name" value="NAD(P)-binding Rossmann-fold domains"/>
    <property type="match status" value="1"/>
</dbReference>
<feature type="domain" description="Gfo/Idh/MocA-like oxidoreductase N-terminal" evidence="1">
    <location>
        <begin position="2"/>
        <end position="120"/>
    </location>
</feature>
<sequence length="279" mass="31644">MKIGMIGTDSSHAIAFSERLINKGHEIVAYRGGSSIELSSKRIERISEQLCENGIPFINSLQELVQICDAFIITSVDASQHFEQFEELSAAKKPVFIDKPLAQNYEQALAIIELANKNGIPIMSCSALRFAEEIQLAKSKRNIKAVDIITPLPMLGDVDYFYYGIHAVEMISALKGMGIEDIAVRSNEQQHFITLTFMDGTVSTIRGYLQGRQTFQFVTHTHQQSEWFEIGEGNFQFYDYLIEAIEQFFKLRESPINQAETLEIIRILELMTKTAVKNY</sequence>
<evidence type="ECO:0000313" key="3">
    <source>
        <dbReference type="Proteomes" id="UP000619101"/>
    </source>
</evidence>
<accession>A0ABR8Y0U0</accession>
<keyword evidence="3" id="KW-1185">Reference proteome</keyword>
<dbReference type="EMBL" id="JACSPZ010000007">
    <property type="protein sequence ID" value="MBD8037818.1"/>
    <property type="molecule type" value="Genomic_DNA"/>
</dbReference>
<organism evidence="2 3">
    <name type="scientific">Solibacillus faecavium</name>
    <dbReference type="NCBI Taxonomy" id="2762221"/>
    <lineage>
        <taxon>Bacteria</taxon>
        <taxon>Bacillati</taxon>
        <taxon>Bacillota</taxon>
        <taxon>Bacilli</taxon>
        <taxon>Bacillales</taxon>
        <taxon>Caryophanaceae</taxon>
        <taxon>Solibacillus</taxon>
    </lineage>
</organism>
<dbReference type="Gene3D" id="3.40.50.720">
    <property type="entry name" value="NAD(P)-binding Rossmann-like Domain"/>
    <property type="match status" value="1"/>
</dbReference>
<dbReference type="InterPro" id="IPR000683">
    <property type="entry name" value="Gfo/Idh/MocA-like_OxRdtase_N"/>
</dbReference>
<protein>
    <submittedName>
        <fullName evidence="2">Gfo/Idh/MocA family oxidoreductase</fullName>
    </submittedName>
</protein>
<dbReference type="InterPro" id="IPR036291">
    <property type="entry name" value="NAD(P)-bd_dom_sf"/>
</dbReference>
<reference evidence="2 3" key="1">
    <citation type="submission" date="2020-08" db="EMBL/GenBank/DDBJ databases">
        <title>A Genomic Blueprint of the Chicken Gut Microbiome.</title>
        <authorList>
            <person name="Gilroy R."/>
            <person name="Ravi A."/>
            <person name="Getino M."/>
            <person name="Pursley I."/>
            <person name="Horton D.L."/>
            <person name="Alikhan N.-F."/>
            <person name="Baker D."/>
            <person name="Gharbi K."/>
            <person name="Hall N."/>
            <person name="Watson M."/>
            <person name="Adriaenssens E.M."/>
            <person name="Foster-Nyarko E."/>
            <person name="Jarju S."/>
            <person name="Secka A."/>
            <person name="Antonio M."/>
            <person name="Oren A."/>
            <person name="Chaudhuri R."/>
            <person name="La Ragione R.M."/>
            <person name="Hildebrand F."/>
            <person name="Pallen M.J."/>
        </authorList>
    </citation>
    <scope>NUCLEOTIDE SEQUENCE [LARGE SCALE GENOMIC DNA]</scope>
    <source>
        <strain evidence="2 3">A46</strain>
    </source>
</reference>
<dbReference type="Proteomes" id="UP000619101">
    <property type="component" value="Unassembled WGS sequence"/>
</dbReference>
<proteinExistence type="predicted"/>
<name>A0ABR8Y0U0_9BACL</name>
<evidence type="ECO:0000313" key="2">
    <source>
        <dbReference type="EMBL" id="MBD8037818.1"/>
    </source>
</evidence>
<gene>
    <name evidence="2" type="ORF">H9635_13795</name>
</gene>
<dbReference type="Pfam" id="PF01408">
    <property type="entry name" value="GFO_IDH_MocA"/>
    <property type="match status" value="1"/>
</dbReference>
<evidence type="ECO:0000259" key="1">
    <source>
        <dbReference type="Pfam" id="PF01408"/>
    </source>
</evidence>